<feature type="region of interest" description="Disordered" evidence="2">
    <location>
        <begin position="363"/>
        <end position="382"/>
    </location>
</feature>
<dbReference type="InterPro" id="IPR009091">
    <property type="entry name" value="RCC1/BLIP-II"/>
</dbReference>
<evidence type="ECO:0000256" key="2">
    <source>
        <dbReference type="SAM" id="MobiDB-lite"/>
    </source>
</evidence>
<dbReference type="Pfam" id="PF00415">
    <property type="entry name" value="RCC1"/>
    <property type="match status" value="1"/>
</dbReference>
<evidence type="ECO:0000313" key="3">
    <source>
        <dbReference type="EMBL" id="CAD7652966.1"/>
    </source>
</evidence>
<dbReference type="PROSITE" id="PS50012">
    <property type="entry name" value="RCC1_3"/>
    <property type="match status" value="2"/>
</dbReference>
<name>A0A7R9M3N0_9ACAR</name>
<dbReference type="InterPro" id="IPR051553">
    <property type="entry name" value="Ran_GTPase-activating"/>
</dbReference>
<dbReference type="EMBL" id="OC920945">
    <property type="protein sequence ID" value="CAD7652966.1"/>
    <property type="molecule type" value="Genomic_DNA"/>
</dbReference>
<organism evidence="3">
    <name type="scientific">Oppiella nova</name>
    <dbReference type="NCBI Taxonomy" id="334625"/>
    <lineage>
        <taxon>Eukaryota</taxon>
        <taxon>Metazoa</taxon>
        <taxon>Ecdysozoa</taxon>
        <taxon>Arthropoda</taxon>
        <taxon>Chelicerata</taxon>
        <taxon>Arachnida</taxon>
        <taxon>Acari</taxon>
        <taxon>Acariformes</taxon>
        <taxon>Sarcoptiformes</taxon>
        <taxon>Oribatida</taxon>
        <taxon>Brachypylina</taxon>
        <taxon>Oppioidea</taxon>
        <taxon>Oppiidae</taxon>
        <taxon>Oppiella</taxon>
    </lineage>
</organism>
<dbReference type="EMBL" id="CAJPVJ010006120">
    <property type="protein sequence ID" value="CAG2170153.1"/>
    <property type="molecule type" value="Genomic_DNA"/>
</dbReference>
<keyword evidence="4" id="KW-1185">Reference proteome</keyword>
<dbReference type="InterPro" id="IPR000408">
    <property type="entry name" value="Reg_chr_condens"/>
</dbReference>
<dbReference type="PANTHER" id="PTHR45982:SF1">
    <property type="entry name" value="REGULATOR OF CHROMOSOME CONDENSATION"/>
    <property type="match status" value="1"/>
</dbReference>
<dbReference type="PRINTS" id="PR00633">
    <property type="entry name" value="RCCNDNSATION"/>
</dbReference>
<dbReference type="Pfam" id="PF13540">
    <property type="entry name" value="RCC1_2"/>
    <property type="match status" value="1"/>
</dbReference>
<protein>
    <submittedName>
        <fullName evidence="3">Uncharacterized protein</fullName>
    </submittedName>
</protein>
<sequence length="455" mass="51279">MFSICDTIEDNIKLIAKYLYVFDDDKGLNVFIVTNEDLCYGKGSNYRGCLGLGHNLPVHDMTERIHELSHQNVCKFFHGMDFALALTTDHLVNSWGQNYQCELGRQVSSTVSQHTPNRISALNDKRVVDISCGCSHSLALTADGLVYGWGDNREGQVGCGGDHQFIRSPVKMELNTNKIKAIYCSKTSSFAVTVDGLVFSWGDNEKYQIGHNAPKVCQPRLVHNLCGIKTVCPSAKATHFLTNEGLVYYCGENPWFIQKVPMLMMTDKRFQDLGLIVSYCRSESVPTAFDGYKVRDTGHHHQYLSNKTVLQMKLDYMTKLGPKCYELTTSVFSERKGTVSKDSTDGLYRANYKIIDVNESIEKSRKESTDSQNLGSDENNKTSINEIVDTLSGNESSIDEKIQKLYEECRDDRKNETIDGKDGNNERKNQCKSPVTVRQMAIQYMTRTTNNANKS</sequence>
<accession>A0A7R9M3N0</accession>
<feature type="region of interest" description="Disordered" evidence="2">
    <location>
        <begin position="414"/>
        <end position="433"/>
    </location>
</feature>
<feature type="compositionally biased region" description="Basic and acidic residues" evidence="2">
    <location>
        <begin position="414"/>
        <end position="429"/>
    </location>
</feature>
<dbReference type="Gene3D" id="2.130.10.30">
    <property type="entry name" value="Regulator of chromosome condensation 1/beta-lactamase-inhibitor protein II"/>
    <property type="match status" value="1"/>
</dbReference>
<dbReference type="PANTHER" id="PTHR45982">
    <property type="entry name" value="REGULATOR OF CHROMOSOME CONDENSATION"/>
    <property type="match status" value="1"/>
</dbReference>
<proteinExistence type="predicted"/>
<dbReference type="AlphaFoldDB" id="A0A7R9M3N0"/>
<gene>
    <name evidence="3" type="ORF">ONB1V03_LOCUS9624</name>
</gene>
<feature type="repeat" description="RCC1" evidence="1">
    <location>
        <begin position="90"/>
        <end position="143"/>
    </location>
</feature>
<evidence type="ECO:0000256" key="1">
    <source>
        <dbReference type="PROSITE-ProRule" id="PRU00235"/>
    </source>
</evidence>
<dbReference type="OrthoDB" id="6490588at2759"/>
<reference evidence="3" key="1">
    <citation type="submission" date="2020-11" db="EMBL/GenBank/DDBJ databases">
        <authorList>
            <person name="Tran Van P."/>
        </authorList>
    </citation>
    <scope>NUCLEOTIDE SEQUENCE</scope>
</reference>
<feature type="compositionally biased region" description="Polar residues" evidence="2">
    <location>
        <begin position="370"/>
        <end position="382"/>
    </location>
</feature>
<dbReference type="SUPFAM" id="SSF50985">
    <property type="entry name" value="RCC1/BLIP-II"/>
    <property type="match status" value="1"/>
</dbReference>
<dbReference type="Proteomes" id="UP000728032">
    <property type="component" value="Unassembled WGS sequence"/>
</dbReference>
<evidence type="ECO:0000313" key="4">
    <source>
        <dbReference type="Proteomes" id="UP000728032"/>
    </source>
</evidence>
<feature type="repeat" description="RCC1" evidence="1">
    <location>
        <begin position="144"/>
        <end position="195"/>
    </location>
</feature>
<dbReference type="PROSITE" id="PS00626">
    <property type="entry name" value="RCC1_2"/>
    <property type="match status" value="1"/>
</dbReference>